<dbReference type="STRING" id="1123510.GCA_000620025_01633"/>
<evidence type="ECO:0000256" key="5">
    <source>
        <dbReference type="ARBA" id="ARBA00022729"/>
    </source>
</evidence>
<dbReference type="PROSITE" id="PS51782">
    <property type="entry name" value="LYSM"/>
    <property type="match status" value="1"/>
</dbReference>
<dbReference type="PANTHER" id="PTHR30404">
    <property type="entry name" value="N-ACETYLMURAMOYL-L-ALANINE AMIDASE"/>
    <property type="match status" value="1"/>
</dbReference>
<dbReference type="EMBL" id="AP018933">
    <property type="protein sequence ID" value="BBG30613.1"/>
    <property type="molecule type" value="Genomic_DNA"/>
</dbReference>
<reference evidence="13 14" key="1">
    <citation type="submission" date="2018-09" db="EMBL/GenBank/DDBJ databases">
        <title>Zymobacter palmae IAM14233 (=T109) whole genome analysis.</title>
        <authorList>
            <person name="Yanase H."/>
        </authorList>
    </citation>
    <scope>NUCLEOTIDE SEQUENCE [LARGE SCALE GENOMIC DNA]</scope>
    <source>
        <strain evidence="13 14">IAM14233</strain>
    </source>
</reference>
<evidence type="ECO:0000256" key="4">
    <source>
        <dbReference type="ARBA" id="ARBA00011901"/>
    </source>
</evidence>
<dbReference type="FunFam" id="3.40.630.40:FF:000001">
    <property type="entry name" value="N-acetylmuramoyl-L-alanine amidase"/>
    <property type="match status" value="1"/>
</dbReference>
<dbReference type="PANTHER" id="PTHR30404:SF0">
    <property type="entry name" value="N-ACETYLMURAMOYL-L-ALANINE AMIDASE AMIC"/>
    <property type="match status" value="1"/>
</dbReference>
<comment type="subcellular location">
    <subcellularLocation>
        <location evidence="2">Periplasm</location>
    </subcellularLocation>
</comment>
<dbReference type="Pfam" id="PF01476">
    <property type="entry name" value="LysM"/>
    <property type="match status" value="1"/>
</dbReference>
<dbReference type="GO" id="GO:0071555">
    <property type="term" value="P:cell wall organization"/>
    <property type="evidence" value="ECO:0007669"/>
    <property type="project" value="UniProtKB-KW"/>
</dbReference>
<evidence type="ECO:0000256" key="10">
    <source>
        <dbReference type="SAM" id="MobiDB-lite"/>
    </source>
</evidence>
<evidence type="ECO:0000256" key="11">
    <source>
        <dbReference type="SAM" id="SignalP"/>
    </source>
</evidence>
<evidence type="ECO:0000256" key="1">
    <source>
        <dbReference type="ARBA" id="ARBA00001561"/>
    </source>
</evidence>
<dbReference type="GO" id="GO:0030288">
    <property type="term" value="C:outer membrane-bounded periplasmic space"/>
    <property type="evidence" value="ECO:0007669"/>
    <property type="project" value="TreeGrafter"/>
</dbReference>
<name>A0A348HG61_9GAMM</name>
<organism evidence="13 14">
    <name type="scientific">Zymobacter palmae</name>
    <dbReference type="NCBI Taxonomy" id="33074"/>
    <lineage>
        <taxon>Bacteria</taxon>
        <taxon>Pseudomonadati</taxon>
        <taxon>Pseudomonadota</taxon>
        <taxon>Gammaproteobacteria</taxon>
        <taxon>Oceanospirillales</taxon>
        <taxon>Halomonadaceae</taxon>
        <taxon>Zymobacter group</taxon>
        <taxon>Zymobacter</taxon>
    </lineage>
</organism>
<comment type="catalytic activity">
    <reaction evidence="1">
        <text>Hydrolyzes the link between N-acetylmuramoyl residues and L-amino acid residues in certain cell-wall glycopeptides.</text>
        <dbReference type="EC" id="3.5.1.28"/>
    </reaction>
</comment>
<dbReference type="InterPro" id="IPR021731">
    <property type="entry name" value="AMIN_dom"/>
</dbReference>
<feature type="compositionally biased region" description="Low complexity" evidence="10">
    <location>
        <begin position="425"/>
        <end position="446"/>
    </location>
</feature>
<comment type="similarity">
    <text evidence="3">Belongs to the N-acetylmuramoyl-L-alanine amidase 3 family.</text>
</comment>
<dbReference type="GO" id="GO:0008745">
    <property type="term" value="F:N-acetylmuramoyl-L-alanine amidase activity"/>
    <property type="evidence" value="ECO:0007669"/>
    <property type="project" value="UniProtKB-EC"/>
</dbReference>
<feature type="chain" id="PRO_5016756771" description="N-acetylmuramoyl-L-alanine amidase AmiC" evidence="11">
    <location>
        <begin position="23"/>
        <end position="500"/>
    </location>
</feature>
<evidence type="ECO:0000256" key="7">
    <source>
        <dbReference type="ARBA" id="ARBA00022801"/>
    </source>
</evidence>
<accession>A0A348HG61</accession>
<evidence type="ECO:0000313" key="14">
    <source>
        <dbReference type="Proteomes" id="UP000267342"/>
    </source>
</evidence>
<evidence type="ECO:0000256" key="3">
    <source>
        <dbReference type="ARBA" id="ARBA00010860"/>
    </source>
</evidence>
<gene>
    <name evidence="13" type="ORF">ZBT109_1867</name>
</gene>
<dbReference type="InterPro" id="IPR002508">
    <property type="entry name" value="MurNAc-LAA_cat"/>
</dbReference>
<feature type="signal peptide" evidence="11">
    <location>
        <begin position="1"/>
        <end position="22"/>
    </location>
</feature>
<feature type="region of interest" description="Disordered" evidence="10">
    <location>
        <begin position="419"/>
        <end position="459"/>
    </location>
</feature>
<evidence type="ECO:0000259" key="12">
    <source>
        <dbReference type="PROSITE" id="PS51782"/>
    </source>
</evidence>
<keyword evidence="8" id="KW-0961">Cell wall biogenesis/degradation</keyword>
<dbReference type="Proteomes" id="UP000267342">
    <property type="component" value="Chromosome"/>
</dbReference>
<dbReference type="CDD" id="cd02696">
    <property type="entry name" value="MurNAc-LAA"/>
    <property type="match status" value="1"/>
</dbReference>
<dbReference type="SUPFAM" id="SSF53187">
    <property type="entry name" value="Zn-dependent exopeptidases"/>
    <property type="match status" value="1"/>
</dbReference>
<evidence type="ECO:0000256" key="9">
    <source>
        <dbReference type="ARBA" id="ARBA00074581"/>
    </source>
</evidence>
<dbReference type="Pfam" id="PF01520">
    <property type="entry name" value="Amidase_3"/>
    <property type="match status" value="1"/>
</dbReference>
<evidence type="ECO:0000256" key="2">
    <source>
        <dbReference type="ARBA" id="ARBA00004418"/>
    </source>
</evidence>
<dbReference type="InterPro" id="IPR018392">
    <property type="entry name" value="LysM"/>
</dbReference>
<protein>
    <recommendedName>
        <fullName evidence="9">N-acetylmuramoyl-L-alanine amidase AmiC</fullName>
        <ecNumber evidence="4">3.5.1.28</ecNumber>
    </recommendedName>
</protein>
<keyword evidence="7" id="KW-0378">Hydrolase</keyword>
<dbReference type="RefSeq" id="WP_027704929.1">
    <property type="nucleotide sequence ID" value="NZ_AP018933.1"/>
</dbReference>
<keyword evidence="6" id="KW-0574">Periplasm</keyword>
<proteinExistence type="inferred from homology"/>
<sequence length="500" mass="53403">MRRLWHWALLCLLVLVAPSVLAAELQGMRTWTQDGTTRVVFDLSQDVPYRVFTLEKPDRLVVDFDNTQVKANLNGTAQREALFRNVRWAARDGHHLRLVVDLAQPVIYSQFPMGPAAGRKGSRVVVDLQRAGSAARQLADDHPSTVKRDPINDIVQQQAANARRQAETPAAPDVAAQQVANARIGRGRNIIVVIDPGHGGKDPGAGGSGGVHEKDVVLAIARRLKATLDATPGFQAVLTRNSDVFLPLRDRSAFARRHHADLFVSIHADAARSTTPRGSSVFALSQHGATSETARWLAQSENSADLIGGVGGDLSLEDKDEMLRGVLLDLSMTATVNASLSVGNDVIKQIGSFNRLHKGSVEQAGFVVLKSPDIPSLLVETGFITTPAEARLLQTPAHQQKLATAISTGIQHYFRRHPPPGTGLASSAARPTSAAPVAARAPSATVGSTNVSGVSGRHRVSTGETLSSIAAAYGTDIATLKRLNALKRDQVNVGQVLKLP</sequence>
<dbReference type="Gene3D" id="3.40.630.40">
    <property type="entry name" value="Zn-dependent exopeptidases"/>
    <property type="match status" value="1"/>
</dbReference>
<dbReference type="Pfam" id="PF11741">
    <property type="entry name" value="AMIN"/>
    <property type="match status" value="1"/>
</dbReference>
<dbReference type="KEGG" id="zpl:ZBT109_1867"/>
<dbReference type="SUPFAM" id="SSF54106">
    <property type="entry name" value="LysM domain"/>
    <property type="match status" value="1"/>
</dbReference>
<evidence type="ECO:0000256" key="6">
    <source>
        <dbReference type="ARBA" id="ARBA00022764"/>
    </source>
</evidence>
<dbReference type="EC" id="3.5.1.28" evidence="4"/>
<dbReference type="InterPro" id="IPR050695">
    <property type="entry name" value="N-acetylmuramoyl_amidase_3"/>
</dbReference>
<keyword evidence="5 11" id="KW-0732">Signal</keyword>
<dbReference type="Gene3D" id="2.60.40.3500">
    <property type="match status" value="1"/>
</dbReference>
<feature type="domain" description="LysM" evidence="12">
    <location>
        <begin position="456"/>
        <end position="499"/>
    </location>
</feature>
<dbReference type="InterPro" id="IPR036779">
    <property type="entry name" value="LysM_dom_sf"/>
</dbReference>
<evidence type="ECO:0000313" key="13">
    <source>
        <dbReference type="EMBL" id="BBG30613.1"/>
    </source>
</evidence>
<dbReference type="SMART" id="SM00257">
    <property type="entry name" value="LysM"/>
    <property type="match status" value="1"/>
</dbReference>
<dbReference type="GO" id="GO:0009253">
    <property type="term" value="P:peptidoglycan catabolic process"/>
    <property type="evidence" value="ECO:0007669"/>
    <property type="project" value="InterPro"/>
</dbReference>
<dbReference type="AlphaFoldDB" id="A0A348HG61"/>
<dbReference type="SMART" id="SM00646">
    <property type="entry name" value="Ami_3"/>
    <property type="match status" value="1"/>
</dbReference>
<evidence type="ECO:0000256" key="8">
    <source>
        <dbReference type="ARBA" id="ARBA00023316"/>
    </source>
</evidence>
<dbReference type="Gene3D" id="3.10.350.10">
    <property type="entry name" value="LysM domain"/>
    <property type="match status" value="1"/>
</dbReference>
<dbReference type="CDD" id="cd00118">
    <property type="entry name" value="LysM"/>
    <property type="match status" value="1"/>
</dbReference>
<keyword evidence="14" id="KW-1185">Reference proteome</keyword>